<feature type="domain" description="WW" evidence="7">
    <location>
        <begin position="61"/>
        <end position="87"/>
    </location>
</feature>
<dbReference type="SMART" id="SM00441">
    <property type="entry name" value="FF"/>
    <property type="match status" value="3"/>
</dbReference>
<dbReference type="GO" id="GO:0045292">
    <property type="term" value="P:mRNA cis splicing, via spliceosome"/>
    <property type="evidence" value="ECO:0007669"/>
    <property type="project" value="InterPro"/>
</dbReference>
<dbReference type="PROSITE" id="PS01159">
    <property type="entry name" value="WW_DOMAIN_1"/>
    <property type="match status" value="1"/>
</dbReference>
<keyword evidence="3" id="KW-0677">Repeat</keyword>
<feature type="region of interest" description="Disordered" evidence="6">
    <location>
        <begin position="646"/>
        <end position="766"/>
    </location>
</feature>
<comment type="subcellular location">
    <subcellularLocation>
        <location evidence="1">Nucleus</location>
    </subcellularLocation>
</comment>
<dbReference type="PROSITE" id="PS50020">
    <property type="entry name" value="WW_DOMAIN_2"/>
    <property type="match status" value="2"/>
</dbReference>
<keyword evidence="9" id="KW-1185">Reference proteome</keyword>
<feature type="region of interest" description="Disordered" evidence="6">
    <location>
        <begin position="1"/>
        <end position="20"/>
    </location>
</feature>
<name>A0A316UT08_9BASI</name>
<dbReference type="CDD" id="cd00201">
    <property type="entry name" value="WW"/>
    <property type="match status" value="2"/>
</dbReference>
<evidence type="ECO:0000256" key="1">
    <source>
        <dbReference type="ARBA" id="ARBA00004123"/>
    </source>
</evidence>
<keyword evidence="2" id="KW-0507">mRNA processing</keyword>
<reference evidence="8 9" key="1">
    <citation type="journal article" date="2018" name="Mol. Biol. Evol.">
        <title>Broad Genomic Sampling Reveals a Smut Pathogenic Ancestry of the Fungal Clade Ustilaginomycotina.</title>
        <authorList>
            <person name="Kijpornyongpan T."/>
            <person name="Mondo S.J."/>
            <person name="Barry K."/>
            <person name="Sandor L."/>
            <person name="Lee J."/>
            <person name="Lipzen A."/>
            <person name="Pangilinan J."/>
            <person name="LaButti K."/>
            <person name="Hainaut M."/>
            <person name="Henrissat B."/>
            <person name="Grigoriev I.V."/>
            <person name="Spatafora J.W."/>
            <person name="Aime M.C."/>
        </authorList>
    </citation>
    <scope>NUCLEOTIDE SEQUENCE [LARGE SCALE GENOMIC DNA]</scope>
    <source>
        <strain evidence="8 9">MCA 5214</strain>
    </source>
</reference>
<dbReference type="PANTHER" id="PTHR11864:SF0">
    <property type="entry name" value="PRP40 PRE-MRNA PROCESSING FACTOR 40 HOMOLOG A (YEAST)"/>
    <property type="match status" value="1"/>
</dbReference>
<organism evidence="8 9">
    <name type="scientific">Jaminaea rosea</name>
    <dbReference type="NCBI Taxonomy" id="1569628"/>
    <lineage>
        <taxon>Eukaryota</taxon>
        <taxon>Fungi</taxon>
        <taxon>Dikarya</taxon>
        <taxon>Basidiomycota</taxon>
        <taxon>Ustilaginomycotina</taxon>
        <taxon>Exobasidiomycetes</taxon>
        <taxon>Microstromatales</taxon>
        <taxon>Microstromatales incertae sedis</taxon>
        <taxon>Jaminaea</taxon>
    </lineage>
</organism>
<dbReference type="Gene3D" id="1.10.10.440">
    <property type="entry name" value="FF domain"/>
    <property type="match status" value="3"/>
</dbReference>
<dbReference type="GeneID" id="37029540"/>
<dbReference type="SUPFAM" id="SSF51045">
    <property type="entry name" value="WW domain"/>
    <property type="match status" value="2"/>
</dbReference>
<dbReference type="GO" id="GO:0071004">
    <property type="term" value="C:U2-type prespliceosome"/>
    <property type="evidence" value="ECO:0007669"/>
    <property type="project" value="TreeGrafter"/>
</dbReference>
<feature type="compositionally biased region" description="Basic and acidic residues" evidence="6">
    <location>
        <begin position="671"/>
        <end position="686"/>
    </location>
</feature>
<gene>
    <name evidence="8" type="ORF">BDZ90DRAFT_250941</name>
</gene>
<protein>
    <recommendedName>
        <fullName evidence="7">WW domain-containing protein</fullName>
    </recommendedName>
</protein>
<dbReference type="OrthoDB" id="187617at2759"/>
<dbReference type="GO" id="GO:0005685">
    <property type="term" value="C:U1 snRNP"/>
    <property type="evidence" value="ECO:0007669"/>
    <property type="project" value="TreeGrafter"/>
</dbReference>
<evidence type="ECO:0000256" key="3">
    <source>
        <dbReference type="ARBA" id="ARBA00022737"/>
    </source>
</evidence>
<dbReference type="Proteomes" id="UP000245884">
    <property type="component" value="Unassembled WGS sequence"/>
</dbReference>
<dbReference type="RefSeq" id="XP_025363048.1">
    <property type="nucleotide sequence ID" value="XM_025507717.1"/>
</dbReference>
<dbReference type="PANTHER" id="PTHR11864">
    <property type="entry name" value="PRE-MRNA-PROCESSING PROTEIN PRP40"/>
    <property type="match status" value="1"/>
</dbReference>
<feature type="compositionally biased region" description="Pro residues" evidence="6">
    <location>
        <begin position="126"/>
        <end position="137"/>
    </location>
</feature>
<evidence type="ECO:0000256" key="2">
    <source>
        <dbReference type="ARBA" id="ARBA00022664"/>
    </source>
</evidence>
<dbReference type="SUPFAM" id="SSF81698">
    <property type="entry name" value="FF domain"/>
    <property type="match status" value="3"/>
</dbReference>
<accession>A0A316UT08</accession>
<sequence length="766" mass="85107">MSASPAPSGDRMASTSASPWKEYKNAEGRSYWFHTEDKHSVWEKPDELKTPRERAIAATRWKEYKSGERSYYVHSDTKETTWSVPKELQDAFDRLEGKTASPAPGPPPGPPPVAPASKLNAVAGGPPRPIYSGPPPGFGSSTPGSAPGPPPGPPPIAPGQAPVRPPPAQTPARPPASAPTGPAAGTSAGPPIPLGPNLDAPFNPYDAFKGLLRDKGVGLDWTWEQTMRAVVTEPLYKVLKSISERKAAFADFQAELRRQRDEAVAEKKAQVKPTLVTLLSGSEKLKAYSSWGSVMKHHSQSKEVKAAIEAVGEEASKTIWEEVRREKQKAAEASTVELRHRNMDLLMSLLRTFEADVTTRWRDAQRSVVESSEWKQDSQLASMDMSDMLAVFDEYIRSIEREEGERRNSEDKERIRTERRNRAAFRALMAQGVDEGWVKAGSSWPEVYHRVKDDARYTNMLGQRGSSPLDLFFDAVDSCEQKVELRTATVVDLIKIGEPSWKGVPEDAEWPSFLTQVQSGLAASDKSEHWVTAAREDVELRSVFDHLREEAARNKRRHERKVRTLIDDAKYGLKKDLDDELFAQAEEQIAYDEVKERVEALRIKEWRAIDVELGRDGCSEQERDEIKRKTWDKFCRRQKEKAEERAAAAAAAASNSRKRKSDAASGLLTGEDEKRSRRREDRDSRRRGSAGAERGAGEDRDRRRAGRDEEMTDLPASSSSGKDGSPGYGSKKKRSEGAASPQPQASRRAVVSQNAADDGDKEEGEV</sequence>
<feature type="region of interest" description="Disordered" evidence="6">
    <location>
        <begin position="89"/>
        <end position="198"/>
    </location>
</feature>
<feature type="compositionally biased region" description="Pro residues" evidence="6">
    <location>
        <begin position="146"/>
        <end position="177"/>
    </location>
</feature>
<feature type="compositionally biased region" description="Polar residues" evidence="6">
    <location>
        <begin position="741"/>
        <end position="755"/>
    </location>
</feature>
<feature type="compositionally biased region" description="Low complexity" evidence="6">
    <location>
        <begin position="178"/>
        <end position="189"/>
    </location>
</feature>
<evidence type="ECO:0000313" key="9">
    <source>
        <dbReference type="Proteomes" id="UP000245884"/>
    </source>
</evidence>
<evidence type="ECO:0000259" key="7">
    <source>
        <dbReference type="PROSITE" id="PS50020"/>
    </source>
</evidence>
<evidence type="ECO:0000313" key="8">
    <source>
        <dbReference type="EMBL" id="PWN28436.1"/>
    </source>
</evidence>
<feature type="compositionally biased region" description="Basic and acidic residues" evidence="6">
    <location>
        <begin position="695"/>
        <end position="709"/>
    </location>
</feature>
<dbReference type="InterPro" id="IPR001202">
    <property type="entry name" value="WW_dom"/>
</dbReference>
<feature type="domain" description="WW" evidence="7">
    <location>
        <begin position="14"/>
        <end position="47"/>
    </location>
</feature>
<dbReference type="SMART" id="SM00456">
    <property type="entry name" value="WW"/>
    <property type="match status" value="2"/>
</dbReference>
<feature type="compositionally biased region" description="Pro residues" evidence="6">
    <location>
        <begin position="103"/>
        <end position="114"/>
    </location>
</feature>
<keyword evidence="5" id="KW-0539">Nucleus</keyword>
<dbReference type="InterPro" id="IPR039726">
    <property type="entry name" value="Prp40-like"/>
</dbReference>
<evidence type="ECO:0000256" key="6">
    <source>
        <dbReference type="SAM" id="MobiDB-lite"/>
    </source>
</evidence>
<keyword evidence="4" id="KW-0508">mRNA splicing</keyword>
<dbReference type="InterPro" id="IPR036517">
    <property type="entry name" value="FF_domain_sf"/>
</dbReference>
<dbReference type="InterPro" id="IPR002713">
    <property type="entry name" value="FF_domain"/>
</dbReference>
<proteinExistence type="predicted"/>
<evidence type="ECO:0000256" key="4">
    <source>
        <dbReference type="ARBA" id="ARBA00023187"/>
    </source>
</evidence>
<dbReference type="STRING" id="1569628.A0A316UT08"/>
<dbReference type="Gene3D" id="2.20.70.10">
    <property type="match status" value="2"/>
</dbReference>
<feature type="compositionally biased region" description="Acidic residues" evidence="6">
    <location>
        <begin position="757"/>
        <end position="766"/>
    </location>
</feature>
<dbReference type="EMBL" id="KZ819665">
    <property type="protein sequence ID" value="PWN28436.1"/>
    <property type="molecule type" value="Genomic_DNA"/>
</dbReference>
<evidence type="ECO:0000256" key="5">
    <source>
        <dbReference type="ARBA" id="ARBA00023242"/>
    </source>
</evidence>
<dbReference type="GO" id="GO:0003723">
    <property type="term" value="F:RNA binding"/>
    <property type="evidence" value="ECO:0007669"/>
    <property type="project" value="TreeGrafter"/>
</dbReference>
<dbReference type="FunFam" id="1.10.10.440:FF:000013">
    <property type="entry name" value="pre-mRNA-processing protein 40A isoform X1"/>
    <property type="match status" value="1"/>
</dbReference>
<dbReference type="InterPro" id="IPR036020">
    <property type="entry name" value="WW_dom_sf"/>
</dbReference>
<dbReference type="AlphaFoldDB" id="A0A316UT08"/>
<dbReference type="Pfam" id="PF01846">
    <property type="entry name" value="FF"/>
    <property type="match status" value="2"/>
</dbReference>